<evidence type="ECO:0000259" key="2">
    <source>
        <dbReference type="PROSITE" id="PS51272"/>
    </source>
</evidence>
<keyword evidence="1" id="KW-0732">Signal</keyword>
<organism evidence="3 4">
    <name type="scientific">Paenibacillus turicensis</name>
    <dbReference type="NCBI Taxonomy" id="160487"/>
    <lineage>
        <taxon>Bacteria</taxon>
        <taxon>Bacillati</taxon>
        <taxon>Bacillota</taxon>
        <taxon>Bacilli</taxon>
        <taxon>Bacillales</taxon>
        <taxon>Paenibacillaceae</taxon>
        <taxon>Paenibacillus</taxon>
    </lineage>
</organism>
<protein>
    <recommendedName>
        <fullName evidence="2">SLH domain-containing protein</fullName>
    </recommendedName>
</protein>
<dbReference type="Proteomes" id="UP001519272">
    <property type="component" value="Unassembled WGS sequence"/>
</dbReference>
<dbReference type="EMBL" id="JAGGKG010000020">
    <property type="protein sequence ID" value="MBP1906980.1"/>
    <property type="molecule type" value="Genomic_DNA"/>
</dbReference>
<feature type="domain" description="SLH" evidence="2">
    <location>
        <begin position="43"/>
        <end position="103"/>
    </location>
</feature>
<dbReference type="InterPro" id="IPR014755">
    <property type="entry name" value="Cu-Rt/internalin_Ig-like"/>
</dbReference>
<feature type="domain" description="SLH" evidence="2">
    <location>
        <begin position="105"/>
        <end position="172"/>
    </location>
</feature>
<evidence type="ECO:0000313" key="4">
    <source>
        <dbReference type="Proteomes" id="UP001519272"/>
    </source>
</evidence>
<evidence type="ECO:0000256" key="1">
    <source>
        <dbReference type="ARBA" id="ARBA00022729"/>
    </source>
</evidence>
<proteinExistence type="predicted"/>
<sequence length="1110" mass="118243">MSNKSFSIKENPYMKDIQGGEKKVMKKILSVALSTAMAFSMFASVAFGADAEKLTPEQQFNVLKEAGIVDGFPDGLAHLDQTVTRAQLAKIIVKSLALEEVTGVATYKDKNYTAKHWAAPFIEAATKAGILEGQSTNPANPIFNPTGNVTVQELAKVLVVANKLEVPTEANNTASEWAKGYVAAAIKAGYIAEGINYQANATRAQTVVAAHAIYEFNNFKVTKAEAIDANNVKLTLSTGEVVEVKLEKALEANKATELTYKAKDGRELKYTVTYVVTAATKIESVTATNLKELTVKFDGDVDAKTAETKGNYKVDGVSNVKFESATLSADKKEVKLLLTADESSKLPAQKELTLEVKNVKNANGSKTFDEKVKFTAVDTQLPTVTEVKALGTKAIKVVFSEPVRSVTANNLSNYKIDGKSINASTKFSYPNVLIISADVSVGEHKLSVQGIEDFNSFKVSPVEIDFTVVEDTTAPEVVSTKVTDLQKVEVVFNEPVKSVKKAYHSTSSKTPESIDINDNKVTLNFKYEDRLGLGDTTVYLEGVTDYSNNAADRNTVVKPELDTSRPTLNSVTAENKTNSTEITIDFSKKVDSKDIENAVNYVLRNDKGEIVATKGFNSKGNPVKTPYYGTKDSKQAQDRVIIESIGKLDAGKYTIEVAGIRDQASVANTMEPAKYDFNVTDNSALSLSAAWYKTDYDNVRFYLQFNRNLQSSGNGRADDINKYSYTVAGVNYPFPTKSATANLYSSDTVEIVVPAKDLQSGWASATTTIRAVNVADVNDNFINSAATPTPLKDQNSTAVEADSVKATDRKTIVINTKTPVSSVDASKIKVGGLSFNATVNNSNNKQVVLTFATDAIPYKADTLSVVVESGAIQDSYGRFLEAKTYPVKDEVAPVVSTGHSALGNTVNVKFSEAISVVYNPAVIKVYVDGTEVKTATATASTDTLVITLDAAVPSVNGKNVNVVINNNDTAKVVTDIAGNPVANVNVNVTGTPTTDEQTAIDTAAVAAAKTSLVASQLTVTGASTATATIALPATTTNGVAVTWAVPVNTVLTQATAGAVSGTLTTVDRADASFVAGTTTVTATFTKGSITDTKEFTITVPVNGTAVTVSE</sequence>
<reference evidence="3 4" key="1">
    <citation type="submission" date="2021-03" db="EMBL/GenBank/DDBJ databases">
        <title>Genomic Encyclopedia of Type Strains, Phase IV (KMG-IV): sequencing the most valuable type-strain genomes for metagenomic binning, comparative biology and taxonomic classification.</title>
        <authorList>
            <person name="Goeker M."/>
        </authorList>
    </citation>
    <scope>NUCLEOTIDE SEQUENCE [LARGE SCALE GENOMIC DNA]</scope>
    <source>
        <strain evidence="3 4">DSM 14349</strain>
    </source>
</reference>
<accession>A0ABS4FWN0</accession>
<gene>
    <name evidence="3" type="ORF">J2Z32_003645</name>
</gene>
<dbReference type="Gene3D" id="2.60.40.1220">
    <property type="match status" value="4"/>
</dbReference>
<comment type="caution">
    <text evidence="3">The sequence shown here is derived from an EMBL/GenBank/DDBJ whole genome shotgun (WGS) entry which is preliminary data.</text>
</comment>
<evidence type="ECO:0000313" key="3">
    <source>
        <dbReference type="EMBL" id="MBP1906980.1"/>
    </source>
</evidence>
<name>A0ABS4FWN0_9BACL</name>
<dbReference type="PROSITE" id="PS51272">
    <property type="entry name" value="SLH"/>
    <property type="match status" value="2"/>
</dbReference>
<dbReference type="RefSeq" id="WP_210090567.1">
    <property type="nucleotide sequence ID" value="NZ_JAGGKG010000020.1"/>
</dbReference>
<dbReference type="InterPro" id="IPR001119">
    <property type="entry name" value="SLH_dom"/>
</dbReference>
<keyword evidence="4" id="KW-1185">Reference proteome</keyword>
<dbReference type="Pfam" id="PF00395">
    <property type="entry name" value="SLH"/>
    <property type="match status" value="1"/>
</dbReference>